<feature type="transmembrane region" description="Helical" evidence="1">
    <location>
        <begin position="12"/>
        <end position="32"/>
    </location>
</feature>
<dbReference type="EMBL" id="BTRK01000003">
    <property type="protein sequence ID" value="GMR41404.1"/>
    <property type="molecule type" value="Genomic_DNA"/>
</dbReference>
<name>A0AAN5CFN0_9BILA</name>
<keyword evidence="1" id="KW-0812">Transmembrane</keyword>
<gene>
    <name evidence="2" type="ORF">PMAYCL1PPCAC_11599</name>
</gene>
<dbReference type="PANTHER" id="PTHR34851">
    <property type="entry name" value="PROTEIN CBG05235-RELATED"/>
    <property type="match status" value="1"/>
</dbReference>
<keyword evidence="1" id="KW-0472">Membrane</keyword>
<dbReference type="PANTHER" id="PTHR34851:SF5">
    <property type="entry name" value="MARVEL DOMAIN-CONTAINING PROTEIN"/>
    <property type="match status" value="1"/>
</dbReference>
<organism evidence="2 3">
    <name type="scientific">Pristionchus mayeri</name>
    <dbReference type="NCBI Taxonomy" id="1317129"/>
    <lineage>
        <taxon>Eukaryota</taxon>
        <taxon>Metazoa</taxon>
        <taxon>Ecdysozoa</taxon>
        <taxon>Nematoda</taxon>
        <taxon>Chromadorea</taxon>
        <taxon>Rhabditida</taxon>
        <taxon>Rhabditina</taxon>
        <taxon>Diplogasteromorpha</taxon>
        <taxon>Diplogasteroidea</taxon>
        <taxon>Neodiplogasteridae</taxon>
        <taxon>Pristionchus</taxon>
    </lineage>
</organism>
<reference evidence="3" key="1">
    <citation type="submission" date="2022-10" db="EMBL/GenBank/DDBJ databases">
        <title>Genome assembly of Pristionchus species.</title>
        <authorList>
            <person name="Yoshida K."/>
            <person name="Sommer R.J."/>
        </authorList>
    </citation>
    <scope>NUCLEOTIDE SEQUENCE [LARGE SCALE GENOMIC DNA]</scope>
    <source>
        <strain evidence="3">RS5460</strain>
    </source>
</reference>
<comment type="caution">
    <text evidence="2">The sequence shown here is derived from an EMBL/GenBank/DDBJ whole genome shotgun (WGS) entry which is preliminary data.</text>
</comment>
<feature type="transmembrane region" description="Helical" evidence="1">
    <location>
        <begin position="65"/>
        <end position="90"/>
    </location>
</feature>
<keyword evidence="1" id="KW-1133">Transmembrane helix</keyword>
<keyword evidence="3" id="KW-1185">Reference proteome</keyword>
<evidence type="ECO:0000313" key="2">
    <source>
        <dbReference type="EMBL" id="GMR41404.1"/>
    </source>
</evidence>
<protein>
    <submittedName>
        <fullName evidence="2">Uncharacterized protein</fullName>
    </submittedName>
</protein>
<evidence type="ECO:0000256" key="1">
    <source>
        <dbReference type="SAM" id="Phobius"/>
    </source>
</evidence>
<dbReference type="Proteomes" id="UP001328107">
    <property type="component" value="Unassembled WGS sequence"/>
</dbReference>
<sequence length="163" mass="18881">MQNAELMKPMLFIAAVNVILVVITLLLCVIGLSNELSPVPAWFRYQLESRNSTLITQFTEYNDELFFNVFAFTLTSVIILALNIVEYLVFNDSYKHLELGERSYSHHQSIQGLLEEGTLEIEFGPRSSFVACLYLCIDQFIRKEFSWGRLVKCEIIIIINIYR</sequence>
<dbReference type="AlphaFoldDB" id="A0AAN5CFN0"/>
<accession>A0AAN5CFN0</accession>
<proteinExistence type="predicted"/>
<evidence type="ECO:0000313" key="3">
    <source>
        <dbReference type="Proteomes" id="UP001328107"/>
    </source>
</evidence>